<evidence type="ECO:0000313" key="2">
    <source>
        <dbReference type="EMBL" id="QDT03883.1"/>
    </source>
</evidence>
<gene>
    <name evidence="2" type="ORF">K227x_22680</name>
    <name evidence="3" type="ORF">K227x_32590</name>
</gene>
<dbReference type="AlphaFoldDB" id="A0A517NCJ5"/>
<keyword evidence="1" id="KW-0472">Membrane</keyword>
<dbReference type="PROSITE" id="PS51257">
    <property type="entry name" value="PROKAR_LIPOPROTEIN"/>
    <property type="match status" value="1"/>
</dbReference>
<dbReference type="KEGG" id="rlc:K227x_32590"/>
<feature type="transmembrane region" description="Helical" evidence="1">
    <location>
        <begin position="49"/>
        <end position="70"/>
    </location>
</feature>
<feature type="transmembrane region" description="Helical" evidence="1">
    <location>
        <begin position="82"/>
        <end position="100"/>
    </location>
</feature>
<dbReference type="Proteomes" id="UP000318538">
    <property type="component" value="Chromosome"/>
</dbReference>
<keyword evidence="1" id="KW-0812">Transmembrane</keyword>
<protein>
    <submittedName>
        <fullName evidence="3">Uncharacterized protein</fullName>
    </submittedName>
</protein>
<keyword evidence="1" id="KW-1133">Transmembrane helix</keyword>
<accession>A0A517NCJ5</accession>
<proteinExistence type="predicted"/>
<dbReference type="EMBL" id="CP036525">
    <property type="protein sequence ID" value="QDT04862.1"/>
    <property type="molecule type" value="Genomic_DNA"/>
</dbReference>
<keyword evidence="4" id="KW-1185">Reference proteome</keyword>
<evidence type="ECO:0000313" key="3">
    <source>
        <dbReference type="EMBL" id="QDT04862.1"/>
    </source>
</evidence>
<name>A0A517NCJ5_9BACT</name>
<organism evidence="3 4">
    <name type="scientific">Rubripirellula lacrimiformis</name>
    <dbReference type="NCBI Taxonomy" id="1930273"/>
    <lineage>
        <taxon>Bacteria</taxon>
        <taxon>Pseudomonadati</taxon>
        <taxon>Planctomycetota</taxon>
        <taxon>Planctomycetia</taxon>
        <taxon>Pirellulales</taxon>
        <taxon>Pirellulaceae</taxon>
        <taxon>Rubripirellula</taxon>
    </lineage>
</organism>
<evidence type="ECO:0000313" key="4">
    <source>
        <dbReference type="Proteomes" id="UP000318538"/>
    </source>
</evidence>
<evidence type="ECO:0000256" key="1">
    <source>
        <dbReference type="SAM" id="Phobius"/>
    </source>
</evidence>
<dbReference type="EMBL" id="CP036525">
    <property type="protein sequence ID" value="QDT03883.1"/>
    <property type="molecule type" value="Genomic_DNA"/>
</dbReference>
<sequence>MTRYSAALTLLAVTMLLVTIGCVYAQLLSGYSGIGVDGVTVRNDPSLRSMLSLVAIVTWVTSVLSSLLAIRISTGFGRALPAGPLLISLGLLTFAILGAIF</sequence>
<dbReference type="RefSeq" id="WP_218933915.1">
    <property type="nucleotide sequence ID" value="NZ_CP036525.1"/>
</dbReference>
<dbReference type="KEGG" id="rlc:K227x_22680"/>
<reference evidence="3 4" key="1">
    <citation type="submission" date="2019-02" db="EMBL/GenBank/DDBJ databases">
        <title>Deep-cultivation of Planctomycetes and their phenomic and genomic characterization uncovers novel biology.</title>
        <authorList>
            <person name="Wiegand S."/>
            <person name="Jogler M."/>
            <person name="Boedeker C."/>
            <person name="Pinto D."/>
            <person name="Vollmers J."/>
            <person name="Rivas-Marin E."/>
            <person name="Kohn T."/>
            <person name="Peeters S.H."/>
            <person name="Heuer A."/>
            <person name="Rast P."/>
            <person name="Oberbeckmann S."/>
            <person name="Bunk B."/>
            <person name="Jeske O."/>
            <person name="Meyerdierks A."/>
            <person name="Storesund J.E."/>
            <person name="Kallscheuer N."/>
            <person name="Luecker S."/>
            <person name="Lage O.M."/>
            <person name="Pohl T."/>
            <person name="Merkel B.J."/>
            <person name="Hornburger P."/>
            <person name="Mueller R.-W."/>
            <person name="Bruemmer F."/>
            <person name="Labrenz M."/>
            <person name="Spormann A.M."/>
            <person name="Op den Camp H."/>
            <person name="Overmann J."/>
            <person name="Amann R."/>
            <person name="Jetten M.S.M."/>
            <person name="Mascher T."/>
            <person name="Medema M.H."/>
            <person name="Devos D.P."/>
            <person name="Kaster A.-K."/>
            <person name="Ovreas L."/>
            <person name="Rohde M."/>
            <person name="Galperin M.Y."/>
            <person name="Jogler C."/>
        </authorList>
    </citation>
    <scope>NUCLEOTIDE SEQUENCE [LARGE SCALE GENOMIC DNA]</scope>
    <source>
        <strain evidence="3 4">K22_7</strain>
    </source>
</reference>